<sequence>MEHPNDIPLLDITDGDEVNDEDSQMRRDEYILIGLIPFEQELRRLRELDRPVDGPELRNWQGIDEWLLELEWQNAIAEPDSATLLPSTLEHIRQFRGRIINLFLEFGIEEPVPENEAQSEATTAIQNLGSRPYVVGESDNVRCAVCMENWDEGCQVVEMKCFKSHILHLTCAEESFKFSMRCPYCRAEVNIRNEEHEEGPSGS</sequence>
<keyword evidence="1" id="KW-0863">Zinc-finger</keyword>
<proteinExistence type="predicted"/>
<dbReference type="PROSITE" id="PS50089">
    <property type="entry name" value="ZF_RING_2"/>
    <property type="match status" value="1"/>
</dbReference>
<evidence type="ECO:0000256" key="2">
    <source>
        <dbReference type="SAM" id="MobiDB-lite"/>
    </source>
</evidence>
<feature type="domain" description="RING-type" evidence="3">
    <location>
        <begin position="143"/>
        <end position="186"/>
    </location>
</feature>
<keyword evidence="1" id="KW-0479">Metal-binding</keyword>
<dbReference type="InterPro" id="IPR013083">
    <property type="entry name" value="Znf_RING/FYVE/PHD"/>
</dbReference>
<evidence type="ECO:0000256" key="1">
    <source>
        <dbReference type="PROSITE-ProRule" id="PRU00175"/>
    </source>
</evidence>
<evidence type="ECO:0000259" key="3">
    <source>
        <dbReference type="PROSITE" id="PS50089"/>
    </source>
</evidence>
<dbReference type="InterPro" id="IPR001841">
    <property type="entry name" value="Znf_RING"/>
</dbReference>
<keyword evidence="5" id="KW-1185">Reference proteome</keyword>
<dbReference type="GO" id="GO:0008270">
    <property type="term" value="F:zinc ion binding"/>
    <property type="evidence" value="ECO:0007669"/>
    <property type="project" value="UniProtKB-KW"/>
</dbReference>
<dbReference type="OrthoDB" id="21204at2759"/>
<protein>
    <recommendedName>
        <fullName evidence="3">RING-type domain-containing protein</fullName>
    </recommendedName>
</protein>
<organism evidence="4 5">
    <name type="scientific">Cronartium quercuum f. sp. fusiforme G11</name>
    <dbReference type="NCBI Taxonomy" id="708437"/>
    <lineage>
        <taxon>Eukaryota</taxon>
        <taxon>Fungi</taxon>
        <taxon>Dikarya</taxon>
        <taxon>Basidiomycota</taxon>
        <taxon>Pucciniomycotina</taxon>
        <taxon>Pucciniomycetes</taxon>
        <taxon>Pucciniales</taxon>
        <taxon>Coleosporiaceae</taxon>
        <taxon>Cronartium</taxon>
    </lineage>
</organism>
<dbReference type="Pfam" id="PF13639">
    <property type="entry name" value="zf-RING_2"/>
    <property type="match status" value="1"/>
</dbReference>
<name>A0A9P6NRA2_9BASI</name>
<reference evidence="4" key="1">
    <citation type="submission" date="2013-11" db="EMBL/GenBank/DDBJ databases">
        <title>Genome sequence of the fusiform rust pathogen reveals effectors for host alternation and coevolution with pine.</title>
        <authorList>
            <consortium name="DOE Joint Genome Institute"/>
            <person name="Smith K."/>
            <person name="Pendleton A."/>
            <person name="Kubisiak T."/>
            <person name="Anderson C."/>
            <person name="Salamov A."/>
            <person name="Aerts A."/>
            <person name="Riley R."/>
            <person name="Clum A."/>
            <person name="Lindquist E."/>
            <person name="Ence D."/>
            <person name="Campbell M."/>
            <person name="Kronenberg Z."/>
            <person name="Feau N."/>
            <person name="Dhillon B."/>
            <person name="Hamelin R."/>
            <person name="Burleigh J."/>
            <person name="Smith J."/>
            <person name="Yandell M."/>
            <person name="Nelson C."/>
            <person name="Grigoriev I."/>
            <person name="Davis J."/>
        </authorList>
    </citation>
    <scope>NUCLEOTIDE SEQUENCE</scope>
    <source>
        <strain evidence="4">G11</strain>
    </source>
</reference>
<dbReference type="Gene3D" id="3.30.40.10">
    <property type="entry name" value="Zinc/RING finger domain, C3HC4 (zinc finger)"/>
    <property type="match status" value="1"/>
</dbReference>
<feature type="region of interest" description="Disordered" evidence="2">
    <location>
        <begin position="1"/>
        <end position="21"/>
    </location>
</feature>
<dbReference type="AlphaFoldDB" id="A0A9P6NRA2"/>
<evidence type="ECO:0000313" key="5">
    <source>
        <dbReference type="Proteomes" id="UP000886653"/>
    </source>
</evidence>
<evidence type="ECO:0000313" key="4">
    <source>
        <dbReference type="EMBL" id="KAG0151916.1"/>
    </source>
</evidence>
<dbReference type="SUPFAM" id="SSF57850">
    <property type="entry name" value="RING/U-box"/>
    <property type="match status" value="1"/>
</dbReference>
<dbReference type="CDD" id="cd16448">
    <property type="entry name" value="RING-H2"/>
    <property type="match status" value="1"/>
</dbReference>
<gene>
    <name evidence="4" type="ORF">CROQUDRAFT_86126</name>
</gene>
<accession>A0A9P6NRA2</accession>
<dbReference type="Proteomes" id="UP000886653">
    <property type="component" value="Unassembled WGS sequence"/>
</dbReference>
<comment type="caution">
    <text evidence="4">The sequence shown here is derived from an EMBL/GenBank/DDBJ whole genome shotgun (WGS) entry which is preliminary data.</text>
</comment>
<keyword evidence="1" id="KW-0862">Zinc</keyword>
<dbReference type="EMBL" id="MU167210">
    <property type="protein sequence ID" value="KAG0151916.1"/>
    <property type="molecule type" value="Genomic_DNA"/>
</dbReference>